<proteinExistence type="predicted"/>
<evidence type="ECO:0000313" key="1">
    <source>
        <dbReference type="EMBL" id="KAK9517547.1"/>
    </source>
</evidence>
<gene>
    <name evidence="1" type="ORF">VZT92_022910</name>
</gene>
<evidence type="ECO:0000313" key="2">
    <source>
        <dbReference type="Proteomes" id="UP001488805"/>
    </source>
</evidence>
<organism evidence="1 2">
    <name type="scientific">Zoarces viviparus</name>
    <name type="common">Viviparous eelpout</name>
    <name type="synonym">Blennius viviparus</name>
    <dbReference type="NCBI Taxonomy" id="48416"/>
    <lineage>
        <taxon>Eukaryota</taxon>
        <taxon>Metazoa</taxon>
        <taxon>Chordata</taxon>
        <taxon>Craniata</taxon>
        <taxon>Vertebrata</taxon>
        <taxon>Euteleostomi</taxon>
        <taxon>Actinopterygii</taxon>
        <taxon>Neopterygii</taxon>
        <taxon>Teleostei</taxon>
        <taxon>Neoteleostei</taxon>
        <taxon>Acanthomorphata</taxon>
        <taxon>Eupercaria</taxon>
        <taxon>Perciformes</taxon>
        <taxon>Cottioidei</taxon>
        <taxon>Zoarcales</taxon>
        <taxon>Zoarcidae</taxon>
        <taxon>Zoarcinae</taxon>
        <taxon>Zoarces</taxon>
    </lineage>
</organism>
<dbReference type="EMBL" id="JBCEZU010000538">
    <property type="protein sequence ID" value="KAK9517547.1"/>
    <property type="molecule type" value="Genomic_DNA"/>
</dbReference>
<evidence type="ECO:0008006" key="3">
    <source>
        <dbReference type="Google" id="ProtNLM"/>
    </source>
</evidence>
<accession>A0AAW1E5W5</accession>
<name>A0AAW1E5W5_ZOAVI</name>
<comment type="caution">
    <text evidence="1">The sequence shown here is derived from an EMBL/GenBank/DDBJ whole genome shotgun (WGS) entry which is preliminary data.</text>
</comment>
<reference evidence="1 2" key="1">
    <citation type="journal article" date="2024" name="Genome Biol. Evol.">
        <title>Chromosome-level genome assembly of the viviparous eelpout Zoarces viviparus.</title>
        <authorList>
            <person name="Fuhrmann N."/>
            <person name="Brasseur M.V."/>
            <person name="Bakowski C.E."/>
            <person name="Podsiadlowski L."/>
            <person name="Prost S."/>
            <person name="Krehenwinkel H."/>
            <person name="Mayer C."/>
        </authorList>
    </citation>
    <scope>NUCLEOTIDE SEQUENCE [LARGE SCALE GENOMIC DNA]</scope>
    <source>
        <strain evidence="1">NO-MEL_2022_Ind0_liver</strain>
    </source>
</reference>
<keyword evidence="2" id="KW-1185">Reference proteome</keyword>
<sequence length="112" mass="11712">MVFFLLLLSGDVHLNPGPTTQSTMSNPDVPRSSPVQTALSLIADSPRLPGAPVGVSPAGAVGAALVGLSPERWVARSSVGEEPRRLRRTASLPVRWPAWCSSACRLIPTSTG</sequence>
<dbReference type="AlphaFoldDB" id="A0AAW1E5W5"/>
<dbReference type="Proteomes" id="UP001488805">
    <property type="component" value="Unassembled WGS sequence"/>
</dbReference>
<protein>
    <recommendedName>
        <fullName evidence="3">Secreted protein</fullName>
    </recommendedName>
</protein>